<feature type="transmembrane region" description="Helical" evidence="2">
    <location>
        <begin position="213"/>
        <end position="231"/>
    </location>
</feature>
<feature type="transmembrane region" description="Helical" evidence="2">
    <location>
        <begin position="243"/>
        <end position="264"/>
    </location>
</feature>
<evidence type="ECO:0000256" key="1">
    <source>
        <dbReference type="SAM" id="MobiDB-lite"/>
    </source>
</evidence>
<organism evidence="4 5">
    <name type="scientific">Deinococcus taklimakanensis</name>
    <dbReference type="NCBI Taxonomy" id="536443"/>
    <lineage>
        <taxon>Bacteria</taxon>
        <taxon>Thermotogati</taxon>
        <taxon>Deinococcota</taxon>
        <taxon>Deinococci</taxon>
        <taxon>Deinococcales</taxon>
        <taxon>Deinococcaceae</taxon>
        <taxon>Deinococcus</taxon>
    </lineage>
</organism>
<keyword evidence="2" id="KW-0472">Membrane</keyword>
<feature type="transmembrane region" description="Helical" evidence="2">
    <location>
        <begin position="276"/>
        <end position="297"/>
    </location>
</feature>
<keyword evidence="5" id="KW-1185">Reference proteome</keyword>
<feature type="transmembrane region" description="Helical" evidence="2">
    <location>
        <begin position="142"/>
        <end position="161"/>
    </location>
</feature>
<dbReference type="PANTHER" id="PTHR30590">
    <property type="entry name" value="INNER MEMBRANE PROTEIN"/>
    <property type="match status" value="1"/>
</dbReference>
<reference evidence="5" key="1">
    <citation type="journal article" date="2019" name="Int. J. Syst. Evol. Microbiol.">
        <title>The Global Catalogue of Microorganisms (GCM) 10K type strain sequencing project: providing services to taxonomists for standard genome sequencing and annotation.</title>
        <authorList>
            <consortium name="The Broad Institute Genomics Platform"/>
            <consortium name="The Broad Institute Genome Sequencing Center for Infectious Disease"/>
            <person name="Wu L."/>
            <person name="Ma J."/>
        </authorList>
    </citation>
    <scope>NUCLEOTIDE SEQUENCE [LARGE SCALE GENOMIC DNA]</scope>
    <source>
        <strain evidence="5">KCTC 33842</strain>
    </source>
</reference>
<name>A0ABW5NYF2_9DEIO</name>
<dbReference type="Proteomes" id="UP001597475">
    <property type="component" value="Unassembled WGS sequence"/>
</dbReference>
<evidence type="ECO:0000313" key="4">
    <source>
        <dbReference type="EMBL" id="MFD2608102.1"/>
    </source>
</evidence>
<keyword evidence="2" id="KW-0812">Transmembrane</keyword>
<dbReference type="EMBL" id="JBHUMK010000007">
    <property type="protein sequence ID" value="MFD2608102.1"/>
    <property type="molecule type" value="Genomic_DNA"/>
</dbReference>
<feature type="transmembrane region" description="Helical" evidence="2">
    <location>
        <begin position="340"/>
        <end position="359"/>
    </location>
</feature>
<evidence type="ECO:0000313" key="5">
    <source>
        <dbReference type="Proteomes" id="UP001597475"/>
    </source>
</evidence>
<evidence type="ECO:0000259" key="3">
    <source>
        <dbReference type="Pfam" id="PF04235"/>
    </source>
</evidence>
<evidence type="ECO:0000256" key="2">
    <source>
        <dbReference type="SAM" id="Phobius"/>
    </source>
</evidence>
<feature type="region of interest" description="Disordered" evidence="1">
    <location>
        <begin position="1"/>
        <end position="23"/>
    </location>
</feature>
<keyword evidence="2" id="KW-1133">Transmembrane helix</keyword>
<proteinExistence type="predicted"/>
<feature type="transmembrane region" description="Helical" evidence="2">
    <location>
        <begin position="74"/>
        <end position="93"/>
    </location>
</feature>
<dbReference type="PANTHER" id="PTHR30590:SF2">
    <property type="entry name" value="INNER MEMBRANE PROTEIN"/>
    <property type="match status" value="1"/>
</dbReference>
<feature type="transmembrane region" description="Helical" evidence="2">
    <location>
        <begin position="318"/>
        <end position="334"/>
    </location>
</feature>
<accession>A0ABW5NYF2</accession>
<gene>
    <name evidence="4" type="ORF">ACFSR9_01430</name>
</gene>
<feature type="domain" description="DUF418" evidence="3">
    <location>
        <begin position="226"/>
        <end position="382"/>
    </location>
</feature>
<feature type="compositionally biased region" description="Pro residues" evidence="1">
    <location>
        <begin position="1"/>
        <end position="20"/>
    </location>
</feature>
<dbReference type="InterPro" id="IPR052529">
    <property type="entry name" value="Bact_Transport_Assoc"/>
</dbReference>
<comment type="caution">
    <text evidence="4">The sequence shown here is derived from an EMBL/GenBank/DDBJ whole genome shotgun (WGS) entry which is preliminary data.</text>
</comment>
<dbReference type="RefSeq" id="WP_386842346.1">
    <property type="nucleotide sequence ID" value="NZ_JBHUMK010000007.1"/>
</dbReference>
<dbReference type="InterPro" id="IPR007349">
    <property type="entry name" value="DUF418"/>
</dbReference>
<feature type="transmembrane region" description="Helical" evidence="2">
    <location>
        <begin position="105"/>
        <end position="135"/>
    </location>
</feature>
<protein>
    <submittedName>
        <fullName evidence="4">DUF418 domain-containing protein</fullName>
    </submittedName>
</protein>
<sequence length="386" mass="41314">MTLTPLPPDSAPAPAHPPQGGPVRERDLLPDVLRGVALLGILTVNMQDFAGFLEWRQTGLDGVAQVLTDVVANGRFISIFAMLFGWGAAGILARQGPQVFVRRHLILLLVGALHFVLVWHGDIISNYALLAFLLLLTPRLKAPALLLLALLSGGYGLWVWVMDALSAQGGAFRPRFTGLPDLSGHPGYAQLVAERVHDFLPNLIGGNLYNGPWLLALFLLGAAAQRTGLLSRPLAHLPLLRRLAWVGLPLGLLTGVWLAVLNTAPDRVSGLLAIPVRMAGGLLGALGYVGVLGLLAARGRLGWLSHFAASGRVAMSNYLAQSLVMTTLFYPYAGAQFGRWGAAAGLVLALAFGLLQLPVSRWWLSRLGMGPVEKLVRTLVYAGRKD</sequence>
<dbReference type="Pfam" id="PF04235">
    <property type="entry name" value="DUF418"/>
    <property type="match status" value="1"/>
</dbReference>